<comment type="caution">
    <text evidence="1">The sequence shown here is derived from an EMBL/GenBank/DDBJ whole genome shotgun (WGS) entry which is preliminary data.</text>
</comment>
<feature type="non-terminal residue" evidence="1">
    <location>
        <position position="1"/>
    </location>
</feature>
<name>A0ACA9M150_9GLOM</name>
<protein>
    <submittedName>
        <fullName evidence="1">3419_t:CDS:1</fullName>
    </submittedName>
</protein>
<sequence>DIDKSLINHHNKVQLNENIDERLSLSIEHFHDFTNNDNQKNILVKSFNYYLEKDQINTKNLDIDKLLNKNENDLNAHQEEIRMQAFNLGLFYIQQRDIIGDETFRKAIKKREDWHKF</sequence>
<organism evidence="1 2">
    <name type="scientific">Racocetra persica</name>
    <dbReference type="NCBI Taxonomy" id="160502"/>
    <lineage>
        <taxon>Eukaryota</taxon>
        <taxon>Fungi</taxon>
        <taxon>Fungi incertae sedis</taxon>
        <taxon>Mucoromycota</taxon>
        <taxon>Glomeromycotina</taxon>
        <taxon>Glomeromycetes</taxon>
        <taxon>Diversisporales</taxon>
        <taxon>Gigasporaceae</taxon>
        <taxon>Racocetra</taxon>
    </lineage>
</organism>
<dbReference type="Proteomes" id="UP000789920">
    <property type="component" value="Unassembled WGS sequence"/>
</dbReference>
<evidence type="ECO:0000313" key="2">
    <source>
        <dbReference type="Proteomes" id="UP000789920"/>
    </source>
</evidence>
<proteinExistence type="predicted"/>
<accession>A0ACA9M150</accession>
<keyword evidence="2" id="KW-1185">Reference proteome</keyword>
<gene>
    <name evidence="1" type="ORF">RPERSI_LOCUS4447</name>
</gene>
<evidence type="ECO:0000313" key="1">
    <source>
        <dbReference type="EMBL" id="CAG8563085.1"/>
    </source>
</evidence>
<dbReference type="EMBL" id="CAJVQC010006113">
    <property type="protein sequence ID" value="CAG8563085.1"/>
    <property type="molecule type" value="Genomic_DNA"/>
</dbReference>
<reference evidence="1" key="1">
    <citation type="submission" date="2021-06" db="EMBL/GenBank/DDBJ databases">
        <authorList>
            <person name="Kallberg Y."/>
            <person name="Tangrot J."/>
            <person name="Rosling A."/>
        </authorList>
    </citation>
    <scope>NUCLEOTIDE SEQUENCE</scope>
    <source>
        <strain evidence="1">MA461A</strain>
    </source>
</reference>